<evidence type="ECO:0008006" key="3">
    <source>
        <dbReference type="Google" id="ProtNLM"/>
    </source>
</evidence>
<dbReference type="AlphaFoldDB" id="A0A0R2A950"/>
<accession>A0A0R2A950</accession>
<dbReference type="PATRIC" id="fig|1423718.3.peg.435"/>
<organism evidence="1 2">
    <name type="scientific">Ligilactobacillus agilis DSM 20509</name>
    <dbReference type="NCBI Taxonomy" id="1423718"/>
    <lineage>
        <taxon>Bacteria</taxon>
        <taxon>Bacillati</taxon>
        <taxon>Bacillota</taxon>
        <taxon>Bacilli</taxon>
        <taxon>Lactobacillales</taxon>
        <taxon>Lactobacillaceae</taxon>
        <taxon>Ligilactobacillus</taxon>
    </lineage>
</organism>
<dbReference type="SUPFAM" id="SSF53335">
    <property type="entry name" value="S-adenosyl-L-methionine-dependent methyltransferases"/>
    <property type="match status" value="1"/>
</dbReference>
<proteinExistence type="predicted"/>
<evidence type="ECO:0000313" key="1">
    <source>
        <dbReference type="EMBL" id="KRM63632.1"/>
    </source>
</evidence>
<dbReference type="EMBL" id="AYYP01000060">
    <property type="protein sequence ID" value="KRM63632.1"/>
    <property type="molecule type" value="Genomic_DNA"/>
</dbReference>
<reference evidence="1 2" key="1">
    <citation type="journal article" date="2015" name="Genome Announc.">
        <title>Expanding the biotechnology potential of lactobacilli through comparative genomics of 213 strains and associated genera.</title>
        <authorList>
            <person name="Sun Z."/>
            <person name="Harris H.M."/>
            <person name="McCann A."/>
            <person name="Guo C."/>
            <person name="Argimon S."/>
            <person name="Zhang W."/>
            <person name="Yang X."/>
            <person name="Jeffery I.B."/>
            <person name="Cooney J.C."/>
            <person name="Kagawa T.F."/>
            <person name="Liu W."/>
            <person name="Song Y."/>
            <person name="Salvetti E."/>
            <person name="Wrobel A."/>
            <person name="Rasinkangas P."/>
            <person name="Parkhill J."/>
            <person name="Rea M.C."/>
            <person name="O'Sullivan O."/>
            <person name="Ritari J."/>
            <person name="Douillard F.P."/>
            <person name="Paul Ross R."/>
            <person name="Yang R."/>
            <person name="Briner A.E."/>
            <person name="Felis G.E."/>
            <person name="de Vos W.M."/>
            <person name="Barrangou R."/>
            <person name="Klaenhammer T.R."/>
            <person name="Caufield P.W."/>
            <person name="Cui Y."/>
            <person name="Zhang H."/>
            <person name="O'Toole P.W."/>
        </authorList>
    </citation>
    <scope>NUCLEOTIDE SEQUENCE [LARGE SCALE GENOMIC DNA]</scope>
    <source>
        <strain evidence="1 2">DSM 20509</strain>
    </source>
</reference>
<dbReference type="OrthoDB" id="9815272at2"/>
<sequence length="243" mass="27724">MTSEKIIKSSDRVKNIGEVFTPLKTVNLMLDQPEIKAKIEELTATFLEPAAGEGAFLVELLRRKMEVALKQSKNINDYNDKSLIALSTLYGIELMEDNMEVLVMRMYRQFAESYNKGMFMLGGQPDKQVLDSAIVIIQANMVQGNALTKLNASGEPLIFSEWKLLPKARKDARQKVQRLEYTFQDILDGNEESDGKINKEVAEDIDLLSFLDEDYDPEKDVEDKKVNYLPVKITEVYKKLTDE</sequence>
<comment type="caution">
    <text evidence="1">The sequence shown here is derived from an EMBL/GenBank/DDBJ whole genome shotgun (WGS) entry which is preliminary data.</text>
</comment>
<keyword evidence="2" id="KW-1185">Reference proteome</keyword>
<dbReference type="Proteomes" id="UP000051008">
    <property type="component" value="Unassembled WGS sequence"/>
</dbReference>
<dbReference type="InterPro" id="IPR029063">
    <property type="entry name" value="SAM-dependent_MTases_sf"/>
</dbReference>
<dbReference type="RefSeq" id="WP_056977054.1">
    <property type="nucleotide sequence ID" value="NZ_AYYP01000060.1"/>
</dbReference>
<dbReference type="Gene3D" id="3.40.50.150">
    <property type="entry name" value="Vaccinia Virus protein VP39"/>
    <property type="match status" value="1"/>
</dbReference>
<gene>
    <name evidence="1" type="ORF">FC14_GL000417</name>
</gene>
<evidence type="ECO:0000313" key="2">
    <source>
        <dbReference type="Proteomes" id="UP000051008"/>
    </source>
</evidence>
<name>A0A0R2A950_9LACO</name>
<protein>
    <recommendedName>
        <fullName evidence="3">Methylase</fullName>
    </recommendedName>
</protein>